<dbReference type="SUPFAM" id="SSF56436">
    <property type="entry name" value="C-type lectin-like"/>
    <property type="match status" value="1"/>
</dbReference>
<evidence type="ECO:0000259" key="2">
    <source>
        <dbReference type="PROSITE" id="PS50041"/>
    </source>
</evidence>
<dbReference type="PROSITE" id="PS50041">
    <property type="entry name" value="C_TYPE_LECTIN_2"/>
    <property type="match status" value="1"/>
</dbReference>
<feature type="compositionally biased region" description="Low complexity" evidence="1">
    <location>
        <begin position="167"/>
        <end position="259"/>
    </location>
</feature>
<dbReference type="InterPro" id="IPR002035">
    <property type="entry name" value="VWF_A"/>
</dbReference>
<dbReference type="InterPro" id="IPR016187">
    <property type="entry name" value="CTDL_fold"/>
</dbReference>
<keyword evidence="4" id="KW-1185">Reference proteome</keyword>
<dbReference type="Pfam" id="PF00092">
    <property type="entry name" value="VWA"/>
    <property type="match status" value="1"/>
</dbReference>
<dbReference type="Gene3D" id="3.40.50.410">
    <property type="entry name" value="von Willebrand factor, type A domain"/>
    <property type="match status" value="1"/>
</dbReference>
<name>A0AAF3FAW2_9BILA</name>
<dbReference type="CDD" id="cd01450">
    <property type="entry name" value="vWFA_subfamily_ECM"/>
    <property type="match status" value="1"/>
</dbReference>
<dbReference type="InterPro" id="IPR036465">
    <property type="entry name" value="vWFA_dom_sf"/>
</dbReference>
<dbReference type="PANTHER" id="PTHR31024">
    <property type="entry name" value="C-TYPE LECTIN"/>
    <property type="match status" value="1"/>
</dbReference>
<accession>A0AAF3FAW2</accession>
<evidence type="ECO:0000259" key="3">
    <source>
        <dbReference type="PROSITE" id="PS50234"/>
    </source>
</evidence>
<evidence type="ECO:0000256" key="1">
    <source>
        <dbReference type="SAM" id="MobiDB-lite"/>
    </source>
</evidence>
<evidence type="ECO:0008006" key="6">
    <source>
        <dbReference type="Google" id="ProtNLM"/>
    </source>
</evidence>
<feature type="domain" description="VWFA" evidence="3">
    <location>
        <begin position="279"/>
        <end position="466"/>
    </location>
</feature>
<dbReference type="PANTHER" id="PTHR31024:SF3">
    <property type="entry name" value="C-TYPE LECTIN-RELATED"/>
    <property type="match status" value="1"/>
</dbReference>
<evidence type="ECO:0000313" key="4">
    <source>
        <dbReference type="Proteomes" id="UP000887575"/>
    </source>
</evidence>
<dbReference type="Gene3D" id="3.10.100.10">
    <property type="entry name" value="Mannose-Binding Protein A, subunit A"/>
    <property type="match status" value="1"/>
</dbReference>
<dbReference type="InterPro" id="IPR001304">
    <property type="entry name" value="C-type_lectin-like"/>
</dbReference>
<dbReference type="InterPro" id="IPR016186">
    <property type="entry name" value="C-type_lectin-like/link_sf"/>
</dbReference>
<protein>
    <recommendedName>
        <fullName evidence="6">VWFA domain-containing protein</fullName>
    </recommendedName>
</protein>
<sequence length="634" mass="69757">MMFNPNSKCSIEGDSCEIIEDFRHRLQANVTSKSFSVYEFLKDICWHFQYQESTMKIVLFTRYDRNLNYNLFHNESYKALANQWQNFVGVFLTDGENVVLNKNVNLLSNELYTKPKMLCVNGGLDLNENRIQNVANALVEAVAIKTIFHFQCSVDVTTISPPTTTTTITLTTPTHTNTTLPTRSTTTSGSNSTMTPTSTTQTGSTTTTIEKTSHSTTTTTTSSATLTSSTGSTTTTTIQGSTTTTATTTTTTTPSSTTSLPNPQRESQCPCNRLTAYNDIVLIIESTDDVKKENFDKWVSFGKETLAEMSIGLDAENEQQLGVLTYDGQVHEVAGLKSYRSKTEMLKADWAFSGGSGSNLAGAIDKGEDYLSTSSPDQRPTSRKVMLIFASTYYQDPNELDSPIDSARNFKENDGIIIVVGFGGLHGEVNATLRQVASAGYFLQIAALGANEDDDAVAKETIIQLLCAANCFCPGDFDDNTNKFVGASFSPLGIPNGGCFWDGKLDTIYGINNRTCTTMSITSNAITAMPKYNDQQKAVITRQMNSRFWMGLRFNLKGDNLWRWEDGSLLDSTISPSLSIPDDDKTCAVLRYDQYQDKTYFEGFDCNDGARFSCQAPPCSTENFCSSRNEKSSL</sequence>
<dbReference type="AlphaFoldDB" id="A0AAF3FAW2"/>
<dbReference type="SUPFAM" id="SSF53300">
    <property type="entry name" value="vWA-like"/>
    <property type="match status" value="1"/>
</dbReference>
<organism evidence="4 5">
    <name type="scientific">Mesorhabditis belari</name>
    <dbReference type="NCBI Taxonomy" id="2138241"/>
    <lineage>
        <taxon>Eukaryota</taxon>
        <taxon>Metazoa</taxon>
        <taxon>Ecdysozoa</taxon>
        <taxon>Nematoda</taxon>
        <taxon>Chromadorea</taxon>
        <taxon>Rhabditida</taxon>
        <taxon>Rhabditina</taxon>
        <taxon>Rhabditomorpha</taxon>
        <taxon>Rhabditoidea</taxon>
        <taxon>Rhabditidae</taxon>
        <taxon>Mesorhabditinae</taxon>
        <taxon>Mesorhabditis</taxon>
    </lineage>
</organism>
<dbReference type="SMART" id="SM00327">
    <property type="entry name" value="VWA"/>
    <property type="match status" value="1"/>
</dbReference>
<reference evidence="5" key="1">
    <citation type="submission" date="2024-02" db="UniProtKB">
        <authorList>
            <consortium name="WormBaseParasite"/>
        </authorList>
    </citation>
    <scope>IDENTIFICATION</scope>
</reference>
<proteinExistence type="predicted"/>
<feature type="domain" description="C-type lectin" evidence="2">
    <location>
        <begin position="495"/>
        <end position="615"/>
    </location>
</feature>
<dbReference type="Proteomes" id="UP000887575">
    <property type="component" value="Unassembled WGS sequence"/>
</dbReference>
<dbReference type="WBParaSite" id="MBELARI_LOCUS3754">
    <property type="protein sequence ID" value="MBELARI_LOCUS3754"/>
    <property type="gene ID" value="MBELARI_LOCUS3754"/>
</dbReference>
<evidence type="ECO:0000313" key="5">
    <source>
        <dbReference type="WBParaSite" id="MBELARI_LOCUS3754"/>
    </source>
</evidence>
<dbReference type="PROSITE" id="PS50234">
    <property type="entry name" value="VWFA"/>
    <property type="match status" value="1"/>
</dbReference>
<feature type="region of interest" description="Disordered" evidence="1">
    <location>
        <begin position="167"/>
        <end position="268"/>
    </location>
</feature>